<dbReference type="AlphaFoldDB" id="A0A4D6GT19"/>
<organism evidence="2 3">
    <name type="scientific">Halobacterium salinarum (strain ATCC 33171 / DSM 3754 / JCM 8978 / NBRC 102687 / NCIMB 764 / 91-R6)</name>
    <dbReference type="NCBI Taxonomy" id="2597657"/>
    <lineage>
        <taxon>Archaea</taxon>
        <taxon>Methanobacteriati</taxon>
        <taxon>Methanobacteriota</taxon>
        <taxon>Stenosarchaea group</taxon>
        <taxon>Halobacteria</taxon>
        <taxon>Halobacteriales</taxon>
        <taxon>Halobacteriaceae</taxon>
        <taxon>Halobacterium</taxon>
    </lineage>
</organism>
<evidence type="ECO:0000313" key="3">
    <source>
        <dbReference type="Proteomes" id="UP000296216"/>
    </source>
</evidence>
<accession>A0A4D6GT19</accession>
<reference evidence="2 3" key="1">
    <citation type="journal article" date="2019" name="Microbiol. Resour. Announc.">
        <title>The Genome Sequence of the Halobacterium salinarum Type Strain Is Closely Related to That of Laboratory Strains NRC-1 and R1.</title>
        <authorList>
            <person name="Pfeiffer F."/>
            <person name="Marchfelder A."/>
            <person name="Habermann B."/>
            <person name="Dyall-Smith M.L."/>
        </authorList>
    </citation>
    <scope>NUCLEOTIDE SEQUENCE [LARGE SCALE GENOMIC DNA]</scope>
    <source>
        <strain evidence="3">ATCC 33171 / DSM 3754 / JCM 8978 / NBRC 102687 / NCIMB 764 / 91-R6</strain>
    </source>
</reference>
<dbReference type="EMBL" id="CP038631">
    <property type="protein sequence ID" value="QCC44914.1"/>
    <property type="molecule type" value="Genomic_DNA"/>
</dbReference>
<feature type="region of interest" description="Disordered" evidence="1">
    <location>
        <begin position="1"/>
        <end position="32"/>
    </location>
</feature>
<protein>
    <submittedName>
        <fullName evidence="2">Uncharacterized protein</fullName>
    </submittedName>
</protein>
<proteinExistence type="predicted"/>
<sequence length="101" mass="11878">MKEPHRPTATRSIPVADWQHQSNPASKKPAAGEECRGFEIWFTVKSIIQYRLRFEPRTDGPGWWKQRDEWTGCTWQARNRTPVTEIEPRILVKTAREDTDD</sequence>
<evidence type="ECO:0000256" key="1">
    <source>
        <dbReference type="SAM" id="MobiDB-lite"/>
    </source>
</evidence>
<dbReference type="Proteomes" id="UP000296216">
    <property type="component" value="Chromosome"/>
</dbReference>
<evidence type="ECO:0000313" key="2">
    <source>
        <dbReference type="EMBL" id="QCC44914.1"/>
    </source>
</evidence>
<name>A0A4D6GT19_HALS9</name>
<gene>
    <name evidence="2" type="ORF">HBSAL_06280</name>
</gene>